<dbReference type="Proteomes" id="UP001060771">
    <property type="component" value="Chromosome"/>
</dbReference>
<evidence type="ECO:0008006" key="5">
    <source>
        <dbReference type="Google" id="ProtNLM"/>
    </source>
</evidence>
<keyword evidence="4" id="KW-1185">Reference proteome</keyword>
<dbReference type="OrthoDB" id="89232at2157"/>
<reference evidence="2" key="1">
    <citation type="journal article" date="2014" name="Int. J. Syst. Evol. Microbiol.">
        <title>Complete genome sequence of Corynebacterium casei LMG S-19264T (=DSM 44701T), isolated from a smear-ripened cheese.</title>
        <authorList>
            <consortium name="US DOE Joint Genome Institute (JGI-PGF)"/>
            <person name="Walter F."/>
            <person name="Albersmeier A."/>
            <person name="Kalinowski J."/>
            <person name="Ruckert C."/>
        </authorList>
    </citation>
    <scope>NUCLEOTIDE SEQUENCE</scope>
    <source>
        <strain evidence="2">JCM 11219</strain>
    </source>
</reference>
<dbReference type="EMBL" id="BMNM01000004">
    <property type="protein sequence ID" value="GGI76916.1"/>
    <property type="molecule type" value="Genomic_DNA"/>
</dbReference>
<dbReference type="PANTHER" id="PTHR37954">
    <property type="entry name" value="BLL4979 PROTEIN"/>
    <property type="match status" value="1"/>
</dbReference>
<dbReference type="Pfam" id="PF02596">
    <property type="entry name" value="DUF169"/>
    <property type="match status" value="1"/>
</dbReference>
<organism evidence="2 3">
    <name type="scientific">Vulcanisaeta souniana JCM 11219</name>
    <dbReference type="NCBI Taxonomy" id="1293586"/>
    <lineage>
        <taxon>Archaea</taxon>
        <taxon>Thermoproteota</taxon>
        <taxon>Thermoprotei</taxon>
        <taxon>Thermoproteales</taxon>
        <taxon>Thermoproteaceae</taxon>
        <taxon>Vulcanisaeta</taxon>
    </lineage>
</organism>
<gene>
    <name evidence="2" type="ORF">GCM10007112_12150</name>
    <name evidence="1" type="ORF">Vsou_25030</name>
</gene>
<proteinExistence type="predicted"/>
<dbReference type="RefSeq" id="WP_188603143.1">
    <property type="nucleotide sequence ID" value="NZ_AP026830.1"/>
</dbReference>
<evidence type="ECO:0000313" key="2">
    <source>
        <dbReference type="EMBL" id="GGI76916.1"/>
    </source>
</evidence>
<sequence>MGLQEISEKYRRYSNDLMNILRLRTKPIGVALIDKDPSELGINALRPVKHLRRKLTFCQMTAAARYYGMGMVATLEDMACPGEIIIFGFAEPPEYFLDGSLSYGLYTKTKETGRALDSSLPRLPAGKYRALLTMPLDNVAYEPQVVMVYGTPGQMVKLVTAYVYTSGEKVTLSASGKAGSDTAVADVLLTNKPRLALPGYGDRIVGHVEDYEMLFVTPATMLGDIIDALKEQNKTNFIVYPPMPSVFYRVDFGSIPVIGSFYAEFLREVDEKVKKERGGANGE</sequence>
<name>A0A830E7B7_9CREN</name>
<reference evidence="4" key="3">
    <citation type="submission" date="2022-09" db="EMBL/GenBank/DDBJ databases">
        <title>Complete genome sequence of Vulcanisaeta souniana.</title>
        <authorList>
            <person name="Kato S."/>
            <person name="Itoh T."/>
            <person name="Ohkuma M."/>
        </authorList>
    </citation>
    <scope>NUCLEOTIDE SEQUENCE [LARGE SCALE GENOMIC DNA]</scope>
    <source>
        <strain evidence="4">JCM 11219</strain>
    </source>
</reference>
<accession>A0A830E7B7</accession>
<evidence type="ECO:0000313" key="3">
    <source>
        <dbReference type="Proteomes" id="UP000657075"/>
    </source>
</evidence>
<dbReference type="GeneID" id="76208041"/>
<dbReference type="Proteomes" id="UP000657075">
    <property type="component" value="Unassembled WGS sequence"/>
</dbReference>
<reference evidence="1" key="4">
    <citation type="journal article" date="2023" name="Microbiol. Resour. Announc.">
        <title>Complete Genome Sequence of Vulcanisaeta souniana Strain IC-059, a Hyperthermophilic Archaeon Isolated from Hot Spring Water in Japan.</title>
        <authorList>
            <person name="Kato S."/>
            <person name="Itoh T."/>
            <person name="Wu L."/>
            <person name="Ma J."/>
            <person name="Ohkuma M."/>
        </authorList>
    </citation>
    <scope>NUCLEOTIDE SEQUENCE</scope>
    <source>
        <strain evidence="1">JCM 11219</strain>
    </source>
</reference>
<dbReference type="AlphaFoldDB" id="A0A830E7B7"/>
<dbReference type="PANTHER" id="PTHR37954:SF3">
    <property type="entry name" value="DUF169 DOMAIN-CONTAINING PROTEIN"/>
    <property type="match status" value="1"/>
</dbReference>
<dbReference type="InterPro" id="IPR003748">
    <property type="entry name" value="DUF169"/>
</dbReference>
<reference evidence="2" key="2">
    <citation type="submission" date="2020-09" db="EMBL/GenBank/DDBJ databases">
        <authorList>
            <person name="Sun Q."/>
            <person name="Ohkuma M."/>
        </authorList>
    </citation>
    <scope>NUCLEOTIDE SEQUENCE</scope>
    <source>
        <strain evidence="2">JCM 11219</strain>
    </source>
</reference>
<evidence type="ECO:0000313" key="1">
    <source>
        <dbReference type="EMBL" id="BDR93410.1"/>
    </source>
</evidence>
<evidence type="ECO:0000313" key="4">
    <source>
        <dbReference type="Proteomes" id="UP001060771"/>
    </source>
</evidence>
<dbReference type="EMBL" id="AP026830">
    <property type="protein sequence ID" value="BDR93410.1"/>
    <property type="molecule type" value="Genomic_DNA"/>
</dbReference>
<protein>
    <recommendedName>
        <fullName evidence="5">DUF169 domain-containing protein</fullName>
    </recommendedName>
</protein>